<name>A0A9D9DH53_9FIRM</name>
<dbReference type="Gene3D" id="3.40.50.1010">
    <property type="entry name" value="5'-nuclease"/>
    <property type="match status" value="1"/>
</dbReference>
<reference evidence="2" key="1">
    <citation type="submission" date="2020-10" db="EMBL/GenBank/DDBJ databases">
        <authorList>
            <person name="Gilroy R."/>
        </authorList>
    </citation>
    <scope>NUCLEOTIDE SEQUENCE</scope>
    <source>
        <strain evidence="2">17113</strain>
    </source>
</reference>
<feature type="region of interest" description="Disordered" evidence="1">
    <location>
        <begin position="276"/>
        <end position="326"/>
    </location>
</feature>
<organism evidence="2 3">
    <name type="scientific">Candidatus Alloenteromonas pullistercoris</name>
    <dbReference type="NCBI Taxonomy" id="2840785"/>
    <lineage>
        <taxon>Bacteria</taxon>
        <taxon>Bacillati</taxon>
        <taxon>Bacillota</taxon>
        <taxon>Bacillota incertae sedis</taxon>
        <taxon>Candidatus Alloenteromonas</taxon>
    </lineage>
</organism>
<evidence type="ECO:0000313" key="2">
    <source>
        <dbReference type="EMBL" id="MBO8426376.1"/>
    </source>
</evidence>
<feature type="compositionally biased region" description="Basic and acidic residues" evidence="1">
    <location>
        <begin position="425"/>
        <end position="439"/>
    </location>
</feature>
<gene>
    <name evidence="2" type="ORF">IAC61_03540</name>
</gene>
<evidence type="ECO:0000313" key="3">
    <source>
        <dbReference type="Proteomes" id="UP000823634"/>
    </source>
</evidence>
<feature type="region of interest" description="Disordered" evidence="1">
    <location>
        <begin position="424"/>
        <end position="584"/>
    </location>
</feature>
<protein>
    <recommendedName>
        <fullName evidence="4">PIN domain-containing protein</fullName>
    </recommendedName>
</protein>
<sequence>MYKDEINSSSLAELLSPFNYLIVDTCSLMDPNFPEWMDVLANAKEYRDPNQPIFVFYRCYEELKKHAKDKEDLVKRIAAKRALKILRHAKRSKLLTVTKKDKTQNFADNAIYVQASHDRLNCRIGVITQDKNLASDLLVLNDSMSQKGYKIHIFRIGKNGVLERNFGNIEDRRIKRSAKIKTLLKQEAKRENSGYVPEKEGRSTGLDPAEVYKTDELISAHIADSKYPQDVLVKECREQLKAISKFDYSEVQRLSLKVEVSELNRVIREFRSLEKTNKKPAQKPTENVAKPEPVVEKKAPQVEKKPISQPEQKKPFLEKKKEEPKPANPYSWYGFGHSVKDALLDVAGHYGIVFRDDTIPYFALAHGPLDIKQSELDLMVADFIPALSKNDRAEHRGNGYAFAVENAFKGYRAYVSIGSAPLASSKKDEKSAKETKIAETQKPLAKAEAPSPTPAPAAKLEEAPKPKKRGRKPKSAEAKPEQPEPKPVSKDKVTELKVEDSAVIPVGASLVVGEPAKRTRSKPAAKKEQKPAAQPAEKKKATPKAAAKKAKSADKAKEAKPDEKKPEASAKAKKPVDYAAKASAADARLKANISNPNYPDEKKKKDIQSQLTLLKKLTPEQASGISYKEEELRRLLKDLSK</sequence>
<feature type="compositionally biased region" description="Basic and acidic residues" evidence="1">
    <location>
        <begin position="551"/>
        <end position="576"/>
    </location>
</feature>
<reference evidence="2" key="2">
    <citation type="journal article" date="2021" name="PeerJ">
        <title>Extensive microbial diversity within the chicken gut microbiome revealed by metagenomics and culture.</title>
        <authorList>
            <person name="Gilroy R."/>
            <person name="Ravi A."/>
            <person name="Getino M."/>
            <person name="Pursley I."/>
            <person name="Horton D.L."/>
            <person name="Alikhan N.F."/>
            <person name="Baker D."/>
            <person name="Gharbi K."/>
            <person name="Hall N."/>
            <person name="Watson M."/>
            <person name="Adriaenssens E.M."/>
            <person name="Foster-Nyarko E."/>
            <person name="Jarju S."/>
            <person name="Secka A."/>
            <person name="Antonio M."/>
            <person name="Oren A."/>
            <person name="Chaudhuri R.R."/>
            <person name="La Ragione R."/>
            <person name="Hildebrand F."/>
            <person name="Pallen M.J."/>
        </authorList>
    </citation>
    <scope>NUCLEOTIDE SEQUENCE</scope>
    <source>
        <strain evidence="2">17113</strain>
    </source>
</reference>
<proteinExistence type="predicted"/>
<dbReference type="AlphaFoldDB" id="A0A9D9DH53"/>
<evidence type="ECO:0008006" key="4">
    <source>
        <dbReference type="Google" id="ProtNLM"/>
    </source>
</evidence>
<feature type="compositionally biased region" description="Basic and acidic residues" evidence="1">
    <location>
        <begin position="525"/>
        <end position="540"/>
    </location>
</feature>
<accession>A0A9D9DH53</accession>
<comment type="caution">
    <text evidence="2">The sequence shown here is derived from an EMBL/GenBank/DDBJ whole genome shotgun (WGS) entry which is preliminary data.</text>
</comment>
<evidence type="ECO:0000256" key="1">
    <source>
        <dbReference type="SAM" id="MobiDB-lite"/>
    </source>
</evidence>
<feature type="compositionally biased region" description="Basic and acidic residues" evidence="1">
    <location>
        <begin position="474"/>
        <end position="500"/>
    </location>
</feature>
<feature type="compositionally biased region" description="Basic and acidic residues" evidence="1">
    <location>
        <begin position="293"/>
        <end position="325"/>
    </location>
</feature>
<dbReference type="EMBL" id="JADINA010000024">
    <property type="protein sequence ID" value="MBO8426376.1"/>
    <property type="molecule type" value="Genomic_DNA"/>
</dbReference>
<dbReference type="Proteomes" id="UP000823634">
    <property type="component" value="Unassembled WGS sequence"/>
</dbReference>